<proteinExistence type="inferred from homology"/>
<keyword evidence="5 6" id="KW-0711">Selenium</keyword>
<dbReference type="InterPro" id="IPR008829">
    <property type="entry name" value="SepSecS/SepCysS"/>
</dbReference>
<keyword evidence="6" id="KW-0820">tRNA-binding</keyword>
<comment type="caution">
    <text evidence="7">The sequence shown here is derived from an EMBL/GenBank/DDBJ whole genome shotgun (WGS) entry which is preliminary data.</text>
</comment>
<keyword evidence="2 6" id="KW-0808">Transferase</keyword>
<comment type="pathway">
    <text evidence="6">Aminoacyl-tRNA biosynthesis; selenocysteinyl-tRNA(Sec) biosynthesis; selenocysteinyl-tRNA(Sec) from L-seryl-tRNA(Sec) (archaeal/eukaryal route): step 2/2.</text>
</comment>
<keyword evidence="6" id="KW-0963">Cytoplasm</keyword>
<comment type="subcellular location">
    <subcellularLocation>
        <location evidence="6">Cytoplasm</location>
    </subcellularLocation>
</comment>
<comment type="similarity">
    <text evidence="6">Belongs to the SepSecS family.</text>
</comment>
<keyword evidence="4 6" id="KW-0648">Protein biosynthesis</keyword>
<protein>
    <recommendedName>
        <fullName evidence="6">O-phosphoseryl-tRNA(Sec) selenium transferase</fullName>
        <ecNumber evidence="6">2.9.1.2</ecNumber>
    </recommendedName>
    <alternativeName>
        <fullName evidence="6">Selenocysteine synthase</fullName>
    </alternativeName>
    <alternativeName>
        <fullName evidence="6">Selenocysteinyl-tRNA(Sec) synthase</fullName>
    </alternativeName>
    <alternativeName>
        <fullName evidence="6">Sep-tRNA:Sec-tRNA synthase</fullName>
    </alternativeName>
</protein>
<comment type="function">
    <text evidence="6">Converts O-phosphoseryl-tRNA(Sec) to selenocysteinyl-tRNA(Sec) required for selenoprotein biosynthesis.</text>
</comment>
<evidence type="ECO:0000313" key="8">
    <source>
        <dbReference type="Proteomes" id="UP000688137"/>
    </source>
</evidence>
<dbReference type="GO" id="GO:0001717">
    <property type="term" value="P:conversion of seryl-tRNAsec to selenocys-tRNAsec"/>
    <property type="evidence" value="ECO:0007669"/>
    <property type="project" value="InterPro"/>
</dbReference>
<dbReference type="EC" id="2.9.1.2" evidence="6"/>
<keyword evidence="8" id="KW-1185">Reference proteome</keyword>
<comment type="catalytic activity">
    <reaction evidence="6">
        <text>O-phospho-L-seryl-tRNA(Sec) + selenophosphate + H2O = L-selenocysteinyl-tRNA(Sec) + 2 phosphate</text>
        <dbReference type="Rhea" id="RHEA:25041"/>
        <dbReference type="Rhea" id="RHEA-COMP:9743"/>
        <dbReference type="Rhea" id="RHEA-COMP:9947"/>
        <dbReference type="ChEBI" id="CHEBI:15377"/>
        <dbReference type="ChEBI" id="CHEBI:16144"/>
        <dbReference type="ChEBI" id="CHEBI:43474"/>
        <dbReference type="ChEBI" id="CHEBI:78551"/>
        <dbReference type="ChEBI" id="CHEBI:78573"/>
        <dbReference type="EC" id="2.9.1.2"/>
    </reaction>
</comment>
<dbReference type="OMA" id="MSHANDY"/>
<dbReference type="Pfam" id="PF05889">
    <property type="entry name" value="SepSecS"/>
    <property type="match status" value="1"/>
</dbReference>
<dbReference type="GO" id="GO:0098621">
    <property type="term" value="F:O-phosphoseryl-tRNA(Sec) selenium transferase activity"/>
    <property type="evidence" value="ECO:0007669"/>
    <property type="project" value="InterPro"/>
</dbReference>
<dbReference type="PIRSF" id="PIRSF017689">
    <property type="entry name" value="SepSecS"/>
    <property type="match status" value="1"/>
</dbReference>
<evidence type="ECO:0000256" key="3">
    <source>
        <dbReference type="ARBA" id="ARBA00022898"/>
    </source>
</evidence>
<evidence type="ECO:0000256" key="1">
    <source>
        <dbReference type="ARBA" id="ARBA00001933"/>
    </source>
</evidence>
<dbReference type="AlphaFoldDB" id="A0A8S1K0G0"/>
<evidence type="ECO:0000256" key="5">
    <source>
        <dbReference type="ARBA" id="ARBA00023266"/>
    </source>
</evidence>
<keyword evidence="3 6" id="KW-0663">Pyridoxal phosphate</keyword>
<dbReference type="GO" id="GO:0000049">
    <property type="term" value="F:tRNA binding"/>
    <property type="evidence" value="ECO:0007669"/>
    <property type="project" value="TreeGrafter"/>
</dbReference>
<sequence length="466" mass="52055">MNQQNLKLCSEIIDDKYVKIASNSLNAKEKLFKLLLSQRQLPEEGFDDLTIEYLLNIFAIMDTNNFVNKVGVGERESRIFSALVQKRNYYMGHGIGRSGDLIASQPKAAGSSLIAKLTKHLAKDALKLSNYQINELLIVPVATGMALSLCLLTLKSLKPQAKYVLWPRIDQKTCLKCIQTANLIPIVIETMIQDDVVTTNLDILIQKINEIGPDNIVCVLSTTSCFAPRIPDNIGEIAKICKQFQIYHVVNNAYGIQCNKIANSINQGLAQGTVNLIVSSSDKNFMVPVGGALIYGNDKKLIKQISELYPGRASAAPILDLFITFLSMGRSGYLQLQKDRVENYIYFKEKLQIITQKISEQILNTPKNSISIGISLKNLKIDQNNQEEKNQITKLGAILYSKKVMGSRVITNKKNKIVCGIEFKNYGSHCDNYFTPYITVACAIGLTKQEIDTFAQEFEKAYTQNT</sequence>
<evidence type="ECO:0000256" key="6">
    <source>
        <dbReference type="PIRNR" id="PIRNR017689"/>
    </source>
</evidence>
<dbReference type="PANTHER" id="PTHR12944:SF2">
    <property type="entry name" value="O-PHOSPHOSERYL-TRNA(SEC) SELENIUM TRANSFERASE"/>
    <property type="match status" value="1"/>
</dbReference>
<dbReference type="PANTHER" id="PTHR12944">
    <property type="entry name" value="SOLUBLE LIVER ANTIGEN/LIVER PANCREAS ANTIGEN"/>
    <property type="match status" value="1"/>
</dbReference>
<dbReference type="EMBL" id="CAJJDM010000009">
    <property type="protein sequence ID" value="CAD8048053.1"/>
    <property type="molecule type" value="Genomic_DNA"/>
</dbReference>
<keyword evidence="6" id="KW-0694">RNA-binding</keyword>
<organism evidence="7 8">
    <name type="scientific">Paramecium primaurelia</name>
    <dbReference type="NCBI Taxonomy" id="5886"/>
    <lineage>
        <taxon>Eukaryota</taxon>
        <taxon>Sar</taxon>
        <taxon>Alveolata</taxon>
        <taxon>Ciliophora</taxon>
        <taxon>Intramacronucleata</taxon>
        <taxon>Oligohymenophorea</taxon>
        <taxon>Peniculida</taxon>
        <taxon>Parameciidae</taxon>
        <taxon>Paramecium</taxon>
    </lineage>
</organism>
<dbReference type="Proteomes" id="UP000688137">
    <property type="component" value="Unassembled WGS sequence"/>
</dbReference>
<name>A0A8S1K0G0_PARPR</name>
<dbReference type="GO" id="GO:0001514">
    <property type="term" value="P:selenocysteine incorporation"/>
    <property type="evidence" value="ECO:0007669"/>
    <property type="project" value="TreeGrafter"/>
</dbReference>
<evidence type="ECO:0000256" key="4">
    <source>
        <dbReference type="ARBA" id="ARBA00022917"/>
    </source>
</evidence>
<dbReference type="InterPro" id="IPR019872">
    <property type="entry name" value="Sec-tRNA_Se_transferase"/>
</dbReference>
<gene>
    <name evidence="7" type="ORF">PPRIM_AZ9-3.1.T0120299</name>
</gene>
<evidence type="ECO:0000313" key="7">
    <source>
        <dbReference type="EMBL" id="CAD8048053.1"/>
    </source>
</evidence>
<comment type="cofactor">
    <cofactor evidence="1 6">
        <name>pyridoxal 5'-phosphate</name>
        <dbReference type="ChEBI" id="CHEBI:597326"/>
    </cofactor>
</comment>
<evidence type="ECO:0000256" key="2">
    <source>
        <dbReference type="ARBA" id="ARBA00022679"/>
    </source>
</evidence>
<accession>A0A8S1K0G0</accession>
<reference evidence="7" key="1">
    <citation type="submission" date="2021-01" db="EMBL/GenBank/DDBJ databases">
        <authorList>
            <consortium name="Genoscope - CEA"/>
            <person name="William W."/>
        </authorList>
    </citation>
    <scope>NUCLEOTIDE SEQUENCE</scope>
</reference>
<dbReference type="NCBIfam" id="TIGR03531">
    <property type="entry name" value="selenium_SpcS"/>
    <property type="match status" value="1"/>
</dbReference>